<evidence type="ECO:0000313" key="2">
    <source>
        <dbReference type="EMBL" id="JAH66111.1"/>
    </source>
</evidence>
<name>A0A0E9UK67_ANGAN</name>
<evidence type="ECO:0000256" key="1">
    <source>
        <dbReference type="SAM" id="MobiDB-lite"/>
    </source>
</evidence>
<reference evidence="2" key="2">
    <citation type="journal article" date="2015" name="Fish Shellfish Immunol.">
        <title>Early steps in the European eel (Anguilla anguilla)-Vibrio vulnificus interaction in the gills: Role of the RtxA13 toxin.</title>
        <authorList>
            <person name="Callol A."/>
            <person name="Pajuelo D."/>
            <person name="Ebbesson L."/>
            <person name="Teles M."/>
            <person name="MacKenzie S."/>
            <person name="Amaro C."/>
        </authorList>
    </citation>
    <scope>NUCLEOTIDE SEQUENCE</scope>
</reference>
<organism evidence="2">
    <name type="scientific">Anguilla anguilla</name>
    <name type="common">European freshwater eel</name>
    <name type="synonym">Muraena anguilla</name>
    <dbReference type="NCBI Taxonomy" id="7936"/>
    <lineage>
        <taxon>Eukaryota</taxon>
        <taxon>Metazoa</taxon>
        <taxon>Chordata</taxon>
        <taxon>Craniata</taxon>
        <taxon>Vertebrata</taxon>
        <taxon>Euteleostomi</taxon>
        <taxon>Actinopterygii</taxon>
        <taxon>Neopterygii</taxon>
        <taxon>Teleostei</taxon>
        <taxon>Anguilliformes</taxon>
        <taxon>Anguillidae</taxon>
        <taxon>Anguilla</taxon>
    </lineage>
</organism>
<proteinExistence type="predicted"/>
<reference evidence="2" key="1">
    <citation type="submission" date="2014-11" db="EMBL/GenBank/DDBJ databases">
        <authorList>
            <person name="Amaro Gonzalez C."/>
        </authorList>
    </citation>
    <scope>NUCLEOTIDE SEQUENCE</scope>
</reference>
<feature type="region of interest" description="Disordered" evidence="1">
    <location>
        <begin position="35"/>
        <end position="57"/>
    </location>
</feature>
<protein>
    <submittedName>
        <fullName evidence="2">Uncharacterized protein</fullName>
    </submittedName>
</protein>
<dbReference type="AlphaFoldDB" id="A0A0E9UK67"/>
<accession>A0A0E9UK67</accession>
<dbReference type="EMBL" id="GBXM01042466">
    <property type="protein sequence ID" value="JAH66111.1"/>
    <property type="molecule type" value="Transcribed_RNA"/>
</dbReference>
<sequence length="57" mass="6434">MSPHSALTRRRSEHLHISVHVSFLTDLQVEEQRTLPPTTYTLPNSSLSNSTSIELAF</sequence>